<dbReference type="InterPro" id="IPR016169">
    <property type="entry name" value="FAD-bd_PCMH_sub2"/>
</dbReference>
<dbReference type="Gene3D" id="3.30.70.2190">
    <property type="match status" value="1"/>
</dbReference>
<dbReference type="SUPFAM" id="SSF56176">
    <property type="entry name" value="FAD-binding/transporter-associated domain-like"/>
    <property type="match status" value="1"/>
</dbReference>
<gene>
    <name evidence="6" type="ORF">QBE54_00420</name>
</gene>
<feature type="domain" description="FAD-binding PCMH-type" evidence="5">
    <location>
        <begin position="49"/>
        <end position="228"/>
    </location>
</feature>
<sequence>MRKPMNQQFKKIDSQDIAFFRKVVGDAFMLTHPEALANYAKDETPDETLRHLPEVVVKPKTVEEIQEIMRYCFEKSIPVTPRGAGSGLSGGAIPAQGGVILSLERMNRILEIDRENFIVVVEPGVITNEINRKLKEFGLFYAGYPMSLETCQIGGNIAENAGGGKAVKYGVTGHYVRGLEIVTSWGEVLCFGGKTQKDVTGYDILHLLVGSEGTLAIVTKIYLRVLPRPRERAVLLCPFSSIEAALRTPWLIMGELGVVPAAIELMSRQSLEFAYQYCDSTYPFQDAPCHLLVEIDGQSEEEVFSVYRLIGEKLLAEGAQEVFVADESSSAEEIWKIRRAIPEAIHQTLPLEINEDVSLPLAALYDFVRFIERLSKENNLLAPFYGHLGDGNLHVTLAPLKSTGWETLEPELRKKFYQEVKRLGGALTGEHGVGLKRKEYLPLFLGPAELRLLQKIKQVFDPKGILNPGKIFPEQVTPKE</sequence>
<dbReference type="PANTHER" id="PTHR42934:SF2">
    <property type="entry name" value="GLYCOLATE OXIDASE SUBUNIT GLCD"/>
    <property type="match status" value="1"/>
</dbReference>
<dbReference type="Gene3D" id="3.30.465.10">
    <property type="match status" value="1"/>
</dbReference>
<dbReference type="InterPro" id="IPR016171">
    <property type="entry name" value="Vanillyl_alc_oxidase_C-sub2"/>
</dbReference>
<protein>
    <submittedName>
        <fullName evidence="6">FAD-binding oxidoreductase</fullName>
    </submittedName>
</protein>
<dbReference type="Gene3D" id="3.30.70.2740">
    <property type="match status" value="1"/>
</dbReference>
<comment type="cofactor">
    <cofactor evidence="1">
        <name>FAD</name>
        <dbReference type="ChEBI" id="CHEBI:57692"/>
    </cofactor>
</comment>
<keyword evidence="3" id="KW-0274">FAD</keyword>
<dbReference type="InterPro" id="IPR004113">
    <property type="entry name" value="FAD-bd_oxidored_4_C"/>
</dbReference>
<proteinExistence type="predicted"/>
<dbReference type="Gene3D" id="1.10.45.10">
    <property type="entry name" value="Vanillyl-alcohol Oxidase, Chain A, domain 4"/>
    <property type="match status" value="1"/>
</dbReference>
<dbReference type="Proteomes" id="UP001461341">
    <property type="component" value="Chromosome"/>
</dbReference>
<accession>A0ABZ2YB49</accession>
<dbReference type="SUPFAM" id="SSF55103">
    <property type="entry name" value="FAD-linked oxidases, C-terminal domain"/>
    <property type="match status" value="1"/>
</dbReference>
<dbReference type="InterPro" id="IPR016166">
    <property type="entry name" value="FAD-bd_PCMH"/>
</dbReference>
<reference evidence="6 7" key="1">
    <citation type="submission" date="2023-03" db="EMBL/GenBank/DDBJ databases">
        <title>Novel Species.</title>
        <authorList>
            <person name="Ma S."/>
        </authorList>
    </citation>
    <scope>NUCLEOTIDE SEQUENCE [LARGE SCALE GENOMIC DNA]</scope>
    <source>
        <strain evidence="6 7">B11</strain>
    </source>
</reference>
<dbReference type="Gene3D" id="3.30.43.10">
    <property type="entry name" value="Uridine Diphospho-n-acetylenolpyruvylglucosamine Reductase, domain 2"/>
    <property type="match status" value="1"/>
</dbReference>
<dbReference type="PROSITE" id="PS51387">
    <property type="entry name" value="FAD_PCMH"/>
    <property type="match status" value="1"/>
</dbReference>
<organism evidence="6 7">
    <name type="scientific">Thermatribacter velox</name>
    <dbReference type="NCBI Taxonomy" id="3039681"/>
    <lineage>
        <taxon>Bacteria</taxon>
        <taxon>Pseudomonadati</taxon>
        <taxon>Atribacterota</taxon>
        <taxon>Atribacteria</taxon>
        <taxon>Atribacterales</taxon>
        <taxon>Thermatribacteraceae</taxon>
        <taxon>Thermatribacter</taxon>
    </lineage>
</organism>
<keyword evidence="7" id="KW-1185">Reference proteome</keyword>
<evidence type="ECO:0000256" key="3">
    <source>
        <dbReference type="ARBA" id="ARBA00022827"/>
    </source>
</evidence>
<dbReference type="InterPro" id="IPR016167">
    <property type="entry name" value="FAD-bd_PCMH_sub1"/>
</dbReference>
<dbReference type="EMBL" id="CP121689">
    <property type="protein sequence ID" value="WZL76230.1"/>
    <property type="molecule type" value="Genomic_DNA"/>
</dbReference>
<dbReference type="Pfam" id="PF02913">
    <property type="entry name" value="FAD-oxidase_C"/>
    <property type="match status" value="1"/>
</dbReference>
<evidence type="ECO:0000259" key="5">
    <source>
        <dbReference type="PROSITE" id="PS51387"/>
    </source>
</evidence>
<dbReference type="PANTHER" id="PTHR42934">
    <property type="entry name" value="GLYCOLATE OXIDASE SUBUNIT GLCD"/>
    <property type="match status" value="1"/>
</dbReference>
<dbReference type="InterPro" id="IPR036318">
    <property type="entry name" value="FAD-bd_PCMH-like_sf"/>
</dbReference>
<name>A0ABZ2YB49_9BACT</name>
<dbReference type="InterPro" id="IPR016164">
    <property type="entry name" value="FAD-linked_Oxase-like_C"/>
</dbReference>
<evidence type="ECO:0000256" key="1">
    <source>
        <dbReference type="ARBA" id="ARBA00001974"/>
    </source>
</evidence>
<dbReference type="InterPro" id="IPR051914">
    <property type="entry name" value="FAD-linked_OxidoTrans_Type4"/>
</dbReference>
<dbReference type="Pfam" id="PF01565">
    <property type="entry name" value="FAD_binding_4"/>
    <property type="match status" value="1"/>
</dbReference>
<keyword evidence="2" id="KW-0285">Flavoprotein</keyword>
<evidence type="ECO:0000256" key="2">
    <source>
        <dbReference type="ARBA" id="ARBA00022630"/>
    </source>
</evidence>
<keyword evidence="4" id="KW-0560">Oxidoreductase</keyword>
<dbReference type="InterPro" id="IPR006094">
    <property type="entry name" value="Oxid_FAD_bind_N"/>
</dbReference>
<evidence type="ECO:0000313" key="7">
    <source>
        <dbReference type="Proteomes" id="UP001461341"/>
    </source>
</evidence>
<evidence type="ECO:0000313" key="6">
    <source>
        <dbReference type="EMBL" id="WZL76230.1"/>
    </source>
</evidence>
<evidence type="ECO:0000256" key="4">
    <source>
        <dbReference type="ARBA" id="ARBA00023002"/>
    </source>
</evidence>
<dbReference type="RefSeq" id="WP_369018388.1">
    <property type="nucleotide sequence ID" value="NZ_CP121689.1"/>
</dbReference>